<evidence type="ECO:0000313" key="1">
    <source>
        <dbReference type="EMBL" id="CAI4008585.1"/>
    </source>
</evidence>
<proteinExistence type="predicted"/>
<comment type="caution">
    <text evidence="1">The sequence shown here is derived from an EMBL/GenBank/DDBJ whole genome shotgun (WGS) entry which is preliminary data.</text>
</comment>
<keyword evidence="3" id="KW-1185">Reference proteome</keyword>
<reference evidence="1" key="1">
    <citation type="submission" date="2022-10" db="EMBL/GenBank/DDBJ databases">
        <authorList>
            <person name="Chen Y."/>
            <person name="Dougan E. K."/>
            <person name="Chan C."/>
            <person name="Rhodes N."/>
            <person name="Thang M."/>
        </authorList>
    </citation>
    <scope>NUCLEOTIDE SEQUENCE</scope>
</reference>
<name>A0A9P1DE50_9DINO</name>
<reference evidence="2 3" key="2">
    <citation type="submission" date="2024-05" db="EMBL/GenBank/DDBJ databases">
        <authorList>
            <person name="Chen Y."/>
            <person name="Shah S."/>
            <person name="Dougan E. K."/>
            <person name="Thang M."/>
            <person name="Chan C."/>
        </authorList>
    </citation>
    <scope>NUCLEOTIDE SEQUENCE [LARGE SCALE GENOMIC DNA]</scope>
</reference>
<dbReference type="AlphaFoldDB" id="A0A9P1DE50"/>
<accession>A0A9P1DE50</accession>
<sequence>MNLIHMLTSVDTQEQEKCMARVRRKIAEATSSLTCEGSCEILFWIFSSACNSLYAFRFYTLNLLSI</sequence>
<protein>
    <submittedName>
        <fullName evidence="1">Uncharacterized protein</fullName>
    </submittedName>
</protein>
<evidence type="ECO:0000313" key="2">
    <source>
        <dbReference type="EMBL" id="CAL4795897.1"/>
    </source>
</evidence>
<dbReference type="Proteomes" id="UP001152797">
    <property type="component" value="Unassembled WGS sequence"/>
</dbReference>
<dbReference type="EMBL" id="CAMXCT030004331">
    <property type="protein sequence ID" value="CAL4795897.1"/>
    <property type="molecule type" value="Genomic_DNA"/>
</dbReference>
<organism evidence="1">
    <name type="scientific">Cladocopium goreaui</name>
    <dbReference type="NCBI Taxonomy" id="2562237"/>
    <lineage>
        <taxon>Eukaryota</taxon>
        <taxon>Sar</taxon>
        <taxon>Alveolata</taxon>
        <taxon>Dinophyceae</taxon>
        <taxon>Suessiales</taxon>
        <taxon>Symbiodiniaceae</taxon>
        <taxon>Cladocopium</taxon>
    </lineage>
</organism>
<gene>
    <name evidence="1" type="ORF">C1SCF055_LOCUS34011</name>
</gene>
<dbReference type="EMBL" id="CAMXCT020004331">
    <property type="protein sequence ID" value="CAL1161960.1"/>
    <property type="molecule type" value="Genomic_DNA"/>
</dbReference>
<dbReference type="EMBL" id="CAMXCT010004331">
    <property type="protein sequence ID" value="CAI4008585.1"/>
    <property type="molecule type" value="Genomic_DNA"/>
</dbReference>
<evidence type="ECO:0000313" key="3">
    <source>
        <dbReference type="Proteomes" id="UP001152797"/>
    </source>
</evidence>